<dbReference type="EC" id="2.7.1.12" evidence="3"/>
<name>A0A8B7ZS11_ACAPL</name>
<protein>
    <recommendedName>
        <fullName evidence="10">Probable gluconokinase</fullName>
        <ecNumber evidence="3">2.7.1.12</ecNumber>
    </recommendedName>
    <alternativeName>
        <fullName evidence="8">Gluconate kinase</fullName>
    </alternativeName>
</protein>
<keyword evidence="11" id="KW-1185">Reference proteome</keyword>
<proteinExistence type="inferred from homology"/>
<dbReference type="InterPro" id="IPR027417">
    <property type="entry name" value="P-loop_NTPase"/>
</dbReference>
<comment type="pathway">
    <text evidence="1">Carbohydrate acid metabolism; D-gluconate degradation.</text>
</comment>
<dbReference type="PANTHER" id="PTHR43442:SF3">
    <property type="entry name" value="GLUCONOKINASE-RELATED"/>
    <property type="match status" value="1"/>
</dbReference>
<dbReference type="PANTHER" id="PTHR43442">
    <property type="entry name" value="GLUCONOKINASE-RELATED"/>
    <property type="match status" value="1"/>
</dbReference>
<dbReference type="GO" id="GO:0046316">
    <property type="term" value="F:gluconokinase activity"/>
    <property type="evidence" value="ECO:0007669"/>
    <property type="project" value="UniProtKB-EC"/>
</dbReference>
<reference evidence="12" key="1">
    <citation type="submission" date="2025-08" db="UniProtKB">
        <authorList>
            <consortium name="RefSeq"/>
        </authorList>
    </citation>
    <scope>IDENTIFICATION</scope>
</reference>
<evidence type="ECO:0000256" key="3">
    <source>
        <dbReference type="ARBA" id="ARBA00012054"/>
    </source>
</evidence>
<accession>A0A8B7ZS11</accession>
<evidence type="ECO:0000313" key="11">
    <source>
        <dbReference type="Proteomes" id="UP000694845"/>
    </source>
</evidence>
<evidence type="ECO:0000256" key="6">
    <source>
        <dbReference type="ARBA" id="ARBA00022777"/>
    </source>
</evidence>
<dbReference type="Proteomes" id="UP000694845">
    <property type="component" value="Unplaced"/>
</dbReference>
<dbReference type="InterPro" id="IPR006001">
    <property type="entry name" value="Therm_gnt_kin"/>
</dbReference>
<evidence type="ECO:0000256" key="8">
    <source>
        <dbReference type="ARBA" id="ARBA00029835"/>
    </source>
</evidence>
<evidence type="ECO:0000256" key="9">
    <source>
        <dbReference type="ARBA" id="ARBA00048090"/>
    </source>
</evidence>
<dbReference type="UniPathway" id="UPA00792"/>
<dbReference type="KEGG" id="aplc:110988461"/>
<keyword evidence="6" id="KW-0418">Kinase</keyword>
<gene>
    <name evidence="12" type="primary">LOC110988461</name>
</gene>
<dbReference type="Pfam" id="PF01202">
    <property type="entry name" value="SKI"/>
    <property type="match status" value="1"/>
</dbReference>
<organism evidence="11 12">
    <name type="scientific">Acanthaster planci</name>
    <name type="common">Crown-of-thorns starfish</name>
    <dbReference type="NCBI Taxonomy" id="133434"/>
    <lineage>
        <taxon>Eukaryota</taxon>
        <taxon>Metazoa</taxon>
        <taxon>Echinodermata</taxon>
        <taxon>Eleutherozoa</taxon>
        <taxon>Asterozoa</taxon>
        <taxon>Asteroidea</taxon>
        <taxon>Valvatacea</taxon>
        <taxon>Valvatida</taxon>
        <taxon>Acanthasteridae</taxon>
        <taxon>Acanthaster</taxon>
    </lineage>
</organism>
<evidence type="ECO:0000256" key="10">
    <source>
        <dbReference type="ARBA" id="ARBA00067578"/>
    </source>
</evidence>
<dbReference type="GO" id="GO:0005737">
    <property type="term" value="C:cytoplasm"/>
    <property type="evidence" value="ECO:0007669"/>
    <property type="project" value="TreeGrafter"/>
</dbReference>
<keyword evidence="4" id="KW-0808">Transferase</keyword>
<sequence>MAVVLMGVCGSGKSTVGRHLAKTADWEFIDADDHHPETNKQKMAKGIPLTDEDRHGWLLTLHHILKSWRINHQGGVLACSALKRSYREILCTGQMEAVRQKCSVRHDSSFSPEMPTKKRAFMDSITFVHLKGDREVISSRMSGRDSHFMPVALLDSQFETLEEPAPEEGIRILTEDIGQPVDVIVTHILDFISAQVTCKQL</sequence>
<dbReference type="AlphaFoldDB" id="A0A8B7ZS11"/>
<keyword evidence="7" id="KW-0067">ATP-binding</keyword>
<comment type="catalytic activity">
    <reaction evidence="9">
        <text>D-gluconate + ATP = 6-phospho-D-gluconate + ADP + H(+)</text>
        <dbReference type="Rhea" id="RHEA:19433"/>
        <dbReference type="ChEBI" id="CHEBI:15378"/>
        <dbReference type="ChEBI" id="CHEBI:18391"/>
        <dbReference type="ChEBI" id="CHEBI:30616"/>
        <dbReference type="ChEBI" id="CHEBI:58759"/>
        <dbReference type="ChEBI" id="CHEBI:456216"/>
        <dbReference type="EC" id="2.7.1.12"/>
    </reaction>
</comment>
<dbReference type="InterPro" id="IPR031322">
    <property type="entry name" value="Shikimate/glucono_kinase"/>
</dbReference>
<evidence type="ECO:0000313" key="12">
    <source>
        <dbReference type="RefSeq" id="XP_022107660.1"/>
    </source>
</evidence>
<evidence type="ECO:0000256" key="2">
    <source>
        <dbReference type="ARBA" id="ARBA00008420"/>
    </source>
</evidence>
<evidence type="ECO:0000256" key="7">
    <source>
        <dbReference type="ARBA" id="ARBA00022840"/>
    </source>
</evidence>
<dbReference type="OMA" id="YEGDDYH"/>
<dbReference type="GeneID" id="110988461"/>
<keyword evidence="5" id="KW-0547">Nucleotide-binding</keyword>
<evidence type="ECO:0000256" key="1">
    <source>
        <dbReference type="ARBA" id="ARBA00004875"/>
    </source>
</evidence>
<evidence type="ECO:0000256" key="5">
    <source>
        <dbReference type="ARBA" id="ARBA00022741"/>
    </source>
</evidence>
<dbReference type="GO" id="GO:0005524">
    <property type="term" value="F:ATP binding"/>
    <property type="evidence" value="ECO:0007669"/>
    <property type="project" value="UniProtKB-KW"/>
</dbReference>
<evidence type="ECO:0000256" key="4">
    <source>
        <dbReference type="ARBA" id="ARBA00022679"/>
    </source>
</evidence>
<dbReference type="RefSeq" id="XP_022107660.1">
    <property type="nucleotide sequence ID" value="XM_022251968.1"/>
</dbReference>
<comment type="similarity">
    <text evidence="2">Belongs to the gluconokinase GntK/GntV family.</text>
</comment>
<dbReference type="GO" id="GO:0005975">
    <property type="term" value="P:carbohydrate metabolic process"/>
    <property type="evidence" value="ECO:0007669"/>
    <property type="project" value="InterPro"/>
</dbReference>
<dbReference type="FunFam" id="3.40.50.300:FF:000522">
    <property type="entry name" value="Gluconokinase"/>
    <property type="match status" value="1"/>
</dbReference>
<dbReference type="CDD" id="cd02021">
    <property type="entry name" value="GntK"/>
    <property type="match status" value="1"/>
</dbReference>
<dbReference type="SUPFAM" id="SSF52540">
    <property type="entry name" value="P-loop containing nucleoside triphosphate hydrolases"/>
    <property type="match status" value="1"/>
</dbReference>
<dbReference type="OrthoDB" id="275177at2759"/>
<dbReference type="Gene3D" id="3.40.50.300">
    <property type="entry name" value="P-loop containing nucleotide triphosphate hydrolases"/>
    <property type="match status" value="1"/>
</dbReference>